<dbReference type="Proteomes" id="UP001283361">
    <property type="component" value="Unassembled WGS sequence"/>
</dbReference>
<keyword evidence="2" id="KW-1185">Reference proteome</keyword>
<accession>A0AAE0ZHM6</accession>
<dbReference type="AlphaFoldDB" id="A0AAE0ZHM6"/>
<protein>
    <submittedName>
        <fullName evidence="1">Uncharacterized protein</fullName>
    </submittedName>
</protein>
<evidence type="ECO:0000313" key="2">
    <source>
        <dbReference type="Proteomes" id="UP001283361"/>
    </source>
</evidence>
<evidence type="ECO:0000313" key="1">
    <source>
        <dbReference type="EMBL" id="KAK3769628.1"/>
    </source>
</evidence>
<reference evidence="1" key="1">
    <citation type="journal article" date="2023" name="G3 (Bethesda)">
        <title>A reference genome for the long-term kleptoplast-retaining sea slug Elysia crispata morphotype clarki.</title>
        <authorList>
            <person name="Eastman K.E."/>
            <person name="Pendleton A.L."/>
            <person name="Shaikh M.A."/>
            <person name="Suttiyut T."/>
            <person name="Ogas R."/>
            <person name="Tomko P."/>
            <person name="Gavelis G."/>
            <person name="Widhalm J.R."/>
            <person name="Wisecaver J.H."/>
        </authorList>
    </citation>
    <scope>NUCLEOTIDE SEQUENCE</scope>
    <source>
        <strain evidence="1">ECLA1</strain>
    </source>
</reference>
<organism evidence="1 2">
    <name type="scientific">Elysia crispata</name>
    <name type="common">lettuce slug</name>
    <dbReference type="NCBI Taxonomy" id="231223"/>
    <lineage>
        <taxon>Eukaryota</taxon>
        <taxon>Metazoa</taxon>
        <taxon>Spiralia</taxon>
        <taxon>Lophotrochozoa</taxon>
        <taxon>Mollusca</taxon>
        <taxon>Gastropoda</taxon>
        <taxon>Heterobranchia</taxon>
        <taxon>Euthyneura</taxon>
        <taxon>Panpulmonata</taxon>
        <taxon>Sacoglossa</taxon>
        <taxon>Placobranchoidea</taxon>
        <taxon>Plakobranchidae</taxon>
        <taxon>Elysia</taxon>
    </lineage>
</organism>
<proteinExistence type="predicted"/>
<gene>
    <name evidence="1" type="ORF">RRG08_004880</name>
</gene>
<sequence>MLTRRQAKSPVSGVAAKTFLRRPALVSPLLSPPQADVWGFNSSASSLNNVMSFARAYWVCATIQLWTWP</sequence>
<name>A0AAE0ZHM6_9GAST</name>
<dbReference type="EMBL" id="JAWDGP010003892">
    <property type="protein sequence ID" value="KAK3769628.1"/>
    <property type="molecule type" value="Genomic_DNA"/>
</dbReference>
<comment type="caution">
    <text evidence="1">The sequence shown here is derived from an EMBL/GenBank/DDBJ whole genome shotgun (WGS) entry which is preliminary data.</text>
</comment>